<protein>
    <recommendedName>
        <fullName evidence="5">ABC transporter</fullName>
    </recommendedName>
</protein>
<evidence type="ECO:0000313" key="3">
    <source>
        <dbReference type="EMBL" id="MET4582810.1"/>
    </source>
</evidence>
<evidence type="ECO:0000256" key="1">
    <source>
        <dbReference type="SAM" id="MobiDB-lite"/>
    </source>
</evidence>
<keyword evidence="4" id="KW-1185">Reference proteome</keyword>
<dbReference type="EMBL" id="JBEPSJ010000002">
    <property type="protein sequence ID" value="MET4582810.1"/>
    <property type="molecule type" value="Genomic_DNA"/>
</dbReference>
<evidence type="ECO:0000313" key="4">
    <source>
        <dbReference type="Proteomes" id="UP001549257"/>
    </source>
</evidence>
<dbReference type="RefSeq" id="WP_354024965.1">
    <property type="nucleotide sequence ID" value="NZ_JBEPSJ010000002.1"/>
</dbReference>
<sequence>MADKTDEPTTPTGENPVYDSIVDGGEPVVATVDSEPDADEAPPALVEPEEIVVEESETVGYVDDEPVFVEEETTVVEEAYAPEDTGAHEEPQAAQAAYAPQEPQAPVAPVPPQPSVVYVNAPQAPVDKGNRGFGVLISVAATIVFLIVLAIVMTIIYSARADGLYLDFLGQTAFYVPALFFLIGSIVLVLLLNRAGWWTYVIGSLAVALFVYFATIGTVLLSNGVVLLTPAEAEEQFRLGTVSPFTIAAALVAREIMIWAGAIIANRGRKLKVRNADAKAAFERERAQARGY</sequence>
<gene>
    <name evidence="3" type="ORF">ABIE21_002320</name>
</gene>
<proteinExistence type="predicted"/>
<name>A0ABV2QQF5_9MICO</name>
<evidence type="ECO:0008006" key="5">
    <source>
        <dbReference type="Google" id="ProtNLM"/>
    </source>
</evidence>
<feature type="region of interest" description="Disordered" evidence="1">
    <location>
        <begin position="84"/>
        <end position="109"/>
    </location>
</feature>
<keyword evidence="2" id="KW-0812">Transmembrane</keyword>
<feature type="compositionally biased region" description="Low complexity" evidence="1">
    <location>
        <begin position="92"/>
        <end position="105"/>
    </location>
</feature>
<accession>A0ABV2QQF5</accession>
<reference evidence="3 4" key="1">
    <citation type="submission" date="2024-06" db="EMBL/GenBank/DDBJ databases">
        <title>Sorghum-associated microbial communities from plants grown in Nebraska, USA.</title>
        <authorList>
            <person name="Schachtman D."/>
        </authorList>
    </citation>
    <scope>NUCLEOTIDE SEQUENCE [LARGE SCALE GENOMIC DNA]</scope>
    <source>
        <strain evidence="3 4">2857</strain>
    </source>
</reference>
<comment type="caution">
    <text evidence="3">The sequence shown here is derived from an EMBL/GenBank/DDBJ whole genome shotgun (WGS) entry which is preliminary data.</text>
</comment>
<feature type="transmembrane region" description="Helical" evidence="2">
    <location>
        <begin position="242"/>
        <end position="265"/>
    </location>
</feature>
<feature type="transmembrane region" description="Helical" evidence="2">
    <location>
        <begin position="172"/>
        <end position="192"/>
    </location>
</feature>
<feature type="transmembrane region" description="Helical" evidence="2">
    <location>
        <begin position="199"/>
        <end position="222"/>
    </location>
</feature>
<keyword evidence="2" id="KW-1133">Transmembrane helix</keyword>
<keyword evidence="2" id="KW-0472">Membrane</keyword>
<dbReference type="Proteomes" id="UP001549257">
    <property type="component" value="Unassembled WGS sequence"/>
</dbReference>
<feature type="transmembrane region" description="Helical" evidence="2">
    <location>
        <begin position="133"/>
        <end position="160"/>
    </location>
</feature>
<organism evidence="3 4">
    <name type="scientific">Conyzicola nivalis</name>
    <dbReference type="NCBI Taxonomy" id="1477021"/>
    <lineage>
        <taxon>Bacteria</taxon>
        <taxon>Bacillati</taxon>
        <taxon>Actinomycetota</taxon>
        <taxon>Actinomycetes</taxon>
        <taxon>Micrococcales</taxon>
        <taxon>Microbacteriaceae</taxon>
        <taxon>Conyzicola</taxon>
    </lineage>
</organism>
<feature type="region of interest" description="Disordered" evidence="1">
    <location>
        <begin position="1"/>
        <end position="45"/>
    </location>
</feature>
<evidence type="ECO:0000256" key="2">
    <source>
        <dbReference type="SAM" id="Phobius"/>
    </source>
</evidence>